<dbReference type="InterPro" id="IPR009003">
    <property type="entry name" value="Peptidase_S1_PA"/>
</dbReference>
<dbReference type="PANTHER" id="PTHR24264">
    <property type="entry name" value="TRYPSIN-RELATED"/>
    <property type="match status" value="1"/>
</dbReference>
<dbReference type="PRINTS" id="PR00722">
    <property type="entry name" value="CHYMOTRYPSIN"/>
</dbReference>
<dbReference type="PANTHER" id="PTHR24264:SF65">
    <property type="entry name" value="SRCR DOMAIN-CONTAINING PROTEIN"/>
    <property type="match status" value="1"/>
</dbReference>
<dbReference type="CDD" id="cd00190">
    <property type="entry name" value="Tryp_SPc"/>
    <property type="match status" value="1"/>
</dbReference>
<dbReference type="Proteomes" id="UP001497623">
    <property type="component" value="Unassembled WGS sequence"/>
</dbReference>
<keyword evidence="2" id="KW-0964">Secreted</keyword>
<feature type="signal peptide" evidence="7">
    <location>
        <begin position="1"/>
        <end position="19"/>
    </location>
</feature>
<sequence length="269" mass="29565">MSVIKLAFVLLSVACVSVGRTGRRDVTRRRNRPRLNIIEGDGGCRRQMFIDVLCRPLELMNYDLCADVEECIMGQDFGKFFSLITAIFQVIVGDVSKDTEESSQQTIQLSKIKRHEDYDSYSMENDIALLKLSKAISFDSNVDKIAICTTQMAPDSGSCTAAGWGYTSETGTYSTVLQKVTLPIVSWETCSRNYDDADQNDFDTRLKPGMFCAGATGKDTCQGDAGGPLVCNDKLTGVASWGYGCGRANYPEVYADVCYNSGWIQSNAV</sequence>
<dbReference type="InterPro" id="IPR043504">
    <property type="entry name" value="Peptidase_S1_PA_chymotrypsin"/>
</dbReference>
<dbReference type="InterPro" id="IPR001254">
    <property type="entry name" value="Trypsin_dom"/>
</dbReference>
<dbReference type="FunFam" id="2.40.10.10:FF:000036">
    <property type="entry name" value="Trypsin beta"/>
    <property type="match status" value="1"/>
</dbReference>
<reference evidence="9 10" key="1">
    <citation type="submission" date="2024-05" db="EMBL/GenBank/DDBJ databases">
        <authorList>
            <person name="Wallberg A."/>
        </authorList>
    </citation>
    <scope>NUCLEOTIDE SEQUENCE [LARGE SCALE GENOMIC DNA]</scope>
</reference>
<feature type="non-terminal residue" evidence="9">
    <location>
        <position position="269"/>
    </location>
</feature>
<feature type="domain" description="Peptidase S1" evidence="8">
    <location>
        <begin position="17"/>
        <end position="269"/>
    </location>
</feature>
<dbReference type="SMART" id="SM00020">
    <property type="entry name" value="Tryp_SPc"/>
    <property type="match status" value="1"/>
</dbReference>
<dbReference type="EMBL" id="CAXKWB010001209">
    <property type="protein sequence ID" value="CAL4063662.1"/>
    <property type="molecule type" value="Genomic_DNA"/>
</dbReference>
<keyword evidence="5" id="KW-0720">Serine protease</keyword>
<gene>
    <name evidence="9" type="ORF">MNOR_LOCUS3517</name>
</gene>
<evidence type="ECO:0000259" key="8">
    <source>
        <dbReference type="PROSITE" id="PS50240"/>
    </source>
</evidence>
<feature type="chain" id="PRO_5043909626" description="Peptidase S1 domain-containing protein" evidence="7">
    <location>
        <begin position="20"/>
        <end position="269"/>
    </location>
</feature>
<evidence type="ECO:0000256" key="5">
    <source>
        <dbReference type="ARBA" id="ARBA00022825"/>
    </source>
</evidence>
<dbReference type="Gene3D" id="2.40.10.10">
    <property type="entry name" value="Trypsin-like serine proteases"/>
    <property type="match status" value="1"/>
</dbReference>
<evidence type="ECO:0000256" key="4">
    <source>
        <dbReference type="ARBA" id="ARBA00022801"/>
    </source>
</evidence>
<dbReference type="InterPro" id="IPR001314">
    <property type="entry name" value="Peptidase_S1A"/>
</dbReference>
<keyword evidence="10" id="KW-1185">Reference proteome</keyword>
<dbReference type="GO" id="GO:0005615">
    <property type="term" value="C:extracellular space"/>
    <property type="evidence" value="ECO:0007669"/>
    <property type="project" value="TreeGrafter"/>
</dbReference>
<dbReference type="InterPro" id="IPR050127">
    <property type="entry name" value="Serine_Proteases_S1"/>
</dbReference>
<dbReference type="SUPFAM" id="SSF50494">
    <property type="entry name" value="Trypsin-like serine proteases"/>
    <property type="match status" value="1"/>
</dbReference>
<organism evidence="9 10">
    <name type="scientific">Meganyctiphanes norvegica</name>
    <name type="common">Northern krill</name>
    <name type="synonym">Thysanopoda norvegica</name>
    <dbReference type="NCBI Taxonomy" id="48144"/>
    <lineage>
        <taxon>Eukaryota</taxon>
        <taxon>Metazoa</taxon>
        <taxon>Ecdysozoa</taxon>
        <taxon>Arthropoda</taxon>
        <taxon>Crustacea</taxon>
        <taxon>Multicrustacea</taxon>
        <taxon>Malacostraca</taxon>
        <taxon>Eumalacostraca</taxon>
        <taxon>Eucarida</taxon>
        <taxon>Euphausiacea</taxon>
        <taxon>Euphausiidae</taxon>
        <taxon>Meganyctiphanes</taxon>
    </lineage>
</organism>
<evidence type="ECO:0000256" key="7">
    <source>
        <dbReference type="SAM" id="SignalP"/>
    </source>
</evidence>
<proteinExistence type="predicted"/>
<accession>A0AAV2PRN7</accession>
<evidence type="ECO:0000256" key="3">
    <source>
        <dbReference type="ARBA" id="ARBA00022670"/>
    </source>
</evidence>
<dbReference type="GO" id="GO:0004252">
    <property type="term" value="F:serine-type endopeptidase activity"/>
    <property type="evidence" value="ECO:0007669"/>
    <property type="project" value="InterPro"/>
</dbReference>
<keyword evidence="3" id="KW-0645">Protease</keyword>
<comment type="subcellular location">
    <subcellularLocation>
        <location evidence="1">Secreted</location>
    </subcellularLocation>
</comment>
<protein>
    <recommendedName>
        <fullName evidence="8">Peptidase S1 domain-containing protein</fullName>
    </recommendedName>
</protein>
<dbReference type="PROSITE" id="PS50240">
    <property type="entry name" value="TRYPSIN_DOM"/>
    <property type="match status" value="1"/>
</dbReference>
<dbReference type="AlphaFoldDB" id="A0AAV2PRN7"/>
<keyword evidence="4" id="KW-0378">Hydrolase</keyword>
<comment type="caution">
    <text evidence="9">The sequence shown here is derived from an EMBL/GenBank/DDBJ whole genome shotgun (WGS) entry which is preliminary data.</text>
</comment>
<dbReference type="GO" id="GO:0006508">
    <property type="term" value="P:proteolysis"/>
    <property type="evidence" value="ECO:0007669"/>
    <property type="project" value="UniProtKB-KW"/>
</dbReference>
<evidence type="ECO:0000256" key="1">
    <source>
        <dbReference type="ARBA" id="ARBA00004613"/>
    </source>
</evidence>
<dbReference type="Pfam" id="PF00089">
    <property type="entry name" value="Trypsin"/>
    <property type="match status" value="1"/>
</dbReference>
<evidence type="ECO:0000256" key="6">
    <source>
        <dbReference type="ARBA" id="ARBA00023157"/>
    </source>
</evidence>
<name>A0AAV2PRN7_MEGNR</name>
<keyword evidence="7" id="KW-0732">Signal</keyword>
<evidence type="ECO:0000256" key="2">
    <source>
        <dbReference type="ARBA" id="ARBA00022525"/>
    </source>
</evidence>
<evidence type="ECO:0000313" key="9">
    <source>
        <dbReference type="EMBL" id="CAL4063662.1"/>
    </source>
</evidence>
<evidence type="ECO:0000313" key="10">
    <source>
        <dbReference type="Proteomes" id="UP001497623"/>
    </source>
</evidence>
<keyword evidence="6" id="KW-1015">Disulfide bond</keyword>